<dbReference type="AlphaFoldDB" id="S2YXZ9"/>
<name>S2YXZ9_9CORY</name>
<gene>
    <name evidence="1" type="ORF">HMPREF1219_01433</name>
</gene>
<comment type="caution">
    <text evidence="1">The sequence shown here is derived from an EMBL/GenBank/DDBJ whole genome shotgun (WGS) entry which is preliminary data.</text>
</comment>
<reference evidence="1 2" key="1">
    <citation type="submission" date="2013-05" db="EMBL/GenBank/DDBJ databases">
        <title>The Genome Sequence of Corynebacterium pyruviciproducens 1773O (ATCC BAA-1742).</title>
        <authorList>
            <consortium name="The Broad Institute Genomics Platform"/>
            <person name="Earl A."/>
            <person name="Ward D."/>
            <person name="Feldgarden M."/>
            <person name="Gevers D."/>
            <person name="Tong J."/>
            <person name="Walker B."/>
            <person name="Young S."/>
            <person name="Zeng Q."/>
            <person name="Gargeya S."/>
            <person name="Fitzgerald M."/>
            <person name="Haas B."/>
            <person name="Abouelleil A."/>
            <person name="Allen A.W."/>
            <person name="Alvarado L."/>
            <person name="Arachchi H.M."/>
            <person name="Berlin A.M."/>
            <person name="Chapman S.B."/>
            <person name="Gainer-Dewar J."/>
            <person name="Goldberg J."/>
            <person name="Griggs A."/>
            <person name="Gujja S."/>
            <person name="Hansen M."/>
            <person name="Howarth C."/>
            <person name="Imamovic A."/>
            <person name="Ireland A."/>
            <person name="Larimer J."/>
            <person name="McCowan C."/>
            <person name="Murphy C."/>
            <person name="Pearson M."/>
            <person name="Poon T.W."/>
            <person name="Priest M."/>
            <person name="Roberts A."/>
            <person name="Saif S."/>
            <person name="Shea T."/>
            <person name="Sisk P."/>
            <person name="Sykes S."/>
            <person name="Wortman J."/>
            <person name="Nusbaum C."/>
            <person name="Birren B."/>
        </authorList>
    </citation>
    <scope>NUCLEOTIDE SEQUENCE [LARGE SCALE GENOMIC DNA]</scope>
    <source>
        <strain evidence="1 2">ATCC BAA-1742</strain>
    </source>
</reference>
<dbReference type="PATRIC" id="fig|1125779.3.peg.1394"/>
<dbReference type="Proteomes" id="UP000014408">
    <property type="component" value="Unassembled WGS sequence"/>
</dbReference>
<organism evidence="1 2">
    <name type="scientific">Corynebacterium pyruviciproducens ATCC BAA-1742</name>
    <dbReference type="NCBI Taxonomy" id="1125779"/>
    <lineage>
        <taxon>Bacteria</taxon>
        <taxon>Bacillati</taxon>
        <taxon>Actinomycetota</taxon>
        <taxon>Actinomycetes</taxon>
        <taxon>Mycobacteriales</taxon>
        <taxon>Corynebacteriaceae</taxon>
        <taxon>Corynebacterium</taxon>
    </lineage>
</organism>
<sequence>MQGVVTILVHNDEIQDQVKANTKEQFRESQTIENAVTNAVLDHQDAQSLIMDKFFESAHRKDQIIKEISDLVYLELRYQAKKNQIDIEVESESQLL</sequence>
<keyword evidence="2" id="KW-1185">Reference proteome</keyword>
<dbReference type="eggNOG" id="COG0610">
    <property type="taxonomic scope" value="Bacteria"/>
</dbReference>
<protein>
    <submittedName>
        <fullName evidence="1">Uncharacterized protein</fullName>
    </submittedName>
</protein>
<accession>S2YXZ9</accession>
<dbReference type="STRING" id="1125779.HMPREF1219_01433"/>
<evidence type="ECO:0000313" key="1">
    <source>
        <dbReference type="EMBL" id="EPD69208.1"/>
    </source>
</evidence>
<dbReference type="HOGENOM" id="CLU_2355010_0_0_11"/>
<evidence type="ECO:0000313" key="2">
    <source>
        <dbReference type="Proteomes" id="UP000014408"/>
    </source>
</evidence>
<dbReference type="EMBL" id="ATBY01000014">
    <property type="protein sequence ID" value="EPD69208.1"/>
    <property type="molecule type" value="Genomic_DNA"/>
</dbReference>
<proteinExistence type="predicted"/>